<comment type="catalytic activity">
    <reaction evidence="11">
        <text>sphinganine + octadecanoyl-CoA = N-(octadecanoyl)-sphinganine + CoA + H(+)</text>
        <dbReference type="Rhea" id="RHEA:36547"/>
        <dbReference type="ChEBI" id="CHEBI:15378"/>
        <dbReference type="ChEBI" id="CHEBI:57287"/>
        <dbReference type="ChEBI" id="CHEBI:57394"/>
        <dbReference type="ChEBI" id="CHEBI:57817"/>
        <dbReference type="ChEBI" id="CHEBI:67033"/>
    </reaction>
    <physiologicalReaction direction="left-to-right" evidence="11">
        <dbReference type="Rhea" id="RHEA:36548"/>
    </physiologicalReaction>
</comment>
<keyword evidence="9" id="KW-0443">Lipid metabolism</keyword>
<reference evidence="17" key="2">
    <citation type="submission" date="2025-08" db="UniProtKB">
        <authorList>
            <consortium name="Ensembl"/>
        </authorList>
    </citation>
    <scope>IDENTIFICATION</scope>
</reference>
<dbReference type="GO" id="GO:0050291">
    <property type="term" value="F:sphingosine N-acyltransferase activity"/>
    <property type="evidence" value="ECO:0007669"/>
    <property type="project" value="InterPro"/>
</dbReference>
<comment type="pathway">
    <text evidence="2">Lipid metabolism; sphingolipid metabolism.</text>
</comment>
<dbReference type="GO" id="GO:0005634">
    <property type="term" value="C:nucleus"/>
    <property type="evidence" value="ECO:0007669"/>
    <property type="project" value="UniProtKB-SubCell"/>
</dbReference>
<keyword evidence="12 13" id="KW-0371">Homeobox</keyword>
<dbReference type="GO" id="GO:0046513">
    <property type="term" value="P:ceramide biosynthetic process"/>
    <property type="evidence" value="ECO:0007669"/>
    <property type="project" value="InterPro"/>
</dbReference>
<keyword evidence="18" id="KW-1185">Reference proteome</keyword>
<keyword evidence="12 13" id="KW-0238">DNA-binding</keyword>
<evidence type="ECO:0000256" key="4">
    <source>
        <dbReference type="ARBA" id="ARBA00022516"/>
    </source>
</evidence>
<evidence type="ECO:0000256" key="11">
    <source>
        <dbReference type="ARBA" id="ARBA00049036"/>
    </source>
</evidence>
<feature type="transmembrane region" description="Helical" evidence="15">
    <location>
        <begin position="182"/>
        <end position="200"/>
    </location>
</feature>
<dbReference type="InterPro" id="IPR001356">
    <property type="entry name" value="HD"/>
</dbReference>
<feature type="transmembrane region" description="Helical" evidence="15">
    <location>
        <begin position="141"/>
        <end position="162"/>
    </location>
</feature>
<name>A0A3P8TWQ1_AMPPE</name>
<dbReference type="GeneTree" id="ENSGT01030000234515"/>
<dbReference type="Ensembl" id="ENSAPET00000028235.1">
    <property type="protein sequence ID" value="ENSAPEP00000027503.1"/>
    <property type="gene ID" value="ENSAPEG00000019477.1"/>
</dbReference>
<dbReference type="PIRSF" id="PIRSF005225">
    <property type="entry name" value="LAG1_LAC1"/>
    <property type="match status" value="1"/>
</dbReference>
<dbReference type="InterPro" id="IPR006634">
    <property type="entry name" value="TLC-dom"/>
</dbReference>
<evidence type="ECO:0000256" key="14">
    <source>
        <dbReference type="SAM" id="MobiDB-lite"/>
    </source>
</evidence>
<dbReference type="Pfam" id="PF00046">
    <property type="entry name" value="Homeodomain"/>
    <property type="match status" value="1"/>
</dbReference>
<dbReference type="UniPathway" id="UPA00222"/>
<feature type="transmembrane region" description="Helical" evidence="15">
    <location>
        <begin position="277"/>
        <end position="296"/>
    </location>
</feature>
<dbReference type="Gene3D" id="1.10.10.60">
    <property type="entry name" value="Homeodomain-like"/>
    <property type="match status" value="1"/>
</dbReference>
<protein>
    <submittedName>
        <fullName evidence="17">Ceramide synthase 6</fullName>
    </submittedName>
</protein>
<accession>A0A3P8TWQ1</accession>
<dbReference type="CDD" id="cd00086">
    <property type="entry name" value="homeodomain"/>
    <property type="match status" value="1"/>
</dbReference>
<keyword evidence="8 15" id="KW-1133">Transmembrane helix</keyword>
<feature type="transmembrane region" description="Helical" evidence="15">
    <location>
        <begin position="38"/>
        <end position="55"/>
    </location>
</feature>
<proteinExistence type="predicted"/>
<dbReference type="Pfam" id="PF03798">
    <property type="entry name" value="TRAM_LAG1_CLN8"/>
    <property type="match status" value="1"/>
</dbReference>
<keyword evidence="12 13" id="KW-0539">Nucleus</keyword>
<evidence type="ECO:0000259" key="16">
    <source>
        <dbReference type="PROSITE" id="PS50071"/>
    </source>
</evidence>
<keyword evidence="5" id="KW-0808">Transferase</keyword>
<dbReference type="InterPro" id="IPR009057">
    <property type="entry name" value="Homeodomain-like_sf"/>
</dbReference>
<evidence type="ECO:0000256" key="8">
    <source>
        <dbReference type="ARBA" id="ARBA00022989"/>
    </source>
</evidence>
<dbReference type="PANTHER" id="PTHR12560">
    <property type="entry name" value="LONGEVITY ASSURANCE FACTOR 1 LAG1"/>
    <property type="match status" value="1"/>
</dbReference>
<organism evidence="17 18">
    <name type="scientific">Amphiprion percula</name>
    <name type="common">Orange clownfish</name>
    <name type="synonym">Lutjanus percula</name>
    <dbReference type="NCBI Taxonomy" id="161767"/>
    <lineage>
        <taxon>Eukaryota</taxon>
        <taxon>Metazoa</taxon>
        <taxon>Chordata</taxon>
        <taxon>Craniata</taxon>
        <taxon>Vertebrata</taxon>
        <taxon>Euteleostomi</taxon>
        <taxon>Actinopterygii</taxon>
        <taxon>Neopterygii</taxon>
        <taxon>Teleostei</taxon>
        <taxon>Neoteleostei</taxon>
        <taxon>Acanthomorphata</taxon>
        <taxon>Ovalentaria</taxon>
        <taxon>Pomacentridae</taxon>
        <taxon>Amphiprion</taxon>
    </lineage>
</organism>
<dbReference type="PROSITE" id="PS50071">
    <property type="entry name" value="HOMEOBOX_2"/>
    <property type="match status" value="1"/>
</dbReference>
<evidence type="ECO:0000256" key="9">
    <source>
        <dbReference type="ARBA" id="ARBA00023098"/>
    </source>
</evidence>
<evidence type="ECO:0000256" key="3">
    <source>
        <dbReference type="ARBA" id="ARBA00004991"/>
    </source>
</evidence>
<dbReference type="SMART" id="SM00724">
    <property type="entry name" value="TLC"/>
    <property type="match status" value="1"/>
</dbReference>
<dbReference type="PANTHER" id="PTHR12560:SF43">
    <property type="entry name" value="CERAMIDE SYNTHASE 6"/>
    <property type="match status" value="1"/>
</dbReference>
<evidence type="ECO:0000256" key="13">
    <source>
        <dbReference type="RuleBase" id="RU000682"/>
    </source>
</evidence>
<keyword evidence="6 15" id="KW-0812">Transmembrane</keyword>
<evidence type="ECO:0000313" key="18">
    <source>
        <dbReference type="Proteomes" id="UP000265080"/>
    </source>
</evidence>
<reference evidence="17" key="3">
    <citation type="submission" date="2025-09" db="UniProtKB">
        <authorList>
            <consortium name="Ensembl"/>
        </authorList>
    </citation>
    <scope>IDENTIFICATION</scope>
</reference>
<keyword evidence="10 15" id="KW-0472">Membrane</keyword>
<comment type="pathway">
    <text evidence="3">Sphingolipid metabolism.</text>
</comment>
<evidence type="ECO:0000256" key="2">
    <source>
        <dbReference type="ARBA" id="ARBA00004760"/>
    </source>
</evidence>
<sequence length="398" mass="46419">MAGILAWFWNERFWLPHNVTWADLKNTDEATFPQAEDLYLACPLAFCIFMIRLVFERFIARPCAMGLKIQANGPQKAQPNAILEKVFTAITKHPDEKRLEGLSKQLDWDVRTIQRWFRQRRNQEKPSTLARFCESMWRFTFYLYIFTYGVEHFHFLQTPWLWNTKECWYNYPYQPLTVDIHYYYILELSFYLSLLFSQFTDIRRKLCDHFLGISVPRISYHVPAPCGQQSPSSYFSYVNNMARVGTLVMCLHDAADVLIEVRAGEGMKYGQLCKCQILCNLLFAMFAILFISSRILNTTLFESWEIVGPYPSWWVFNLLLILLQLLHSFWSYLIVKTACRAISKGKVSKDDRSDIESSSDEDDSPPPAQKHHSSATNGTNKNHGTNGYLTGVPYPDEH</sequence>
<evidence type="ECO:0000313" key="17">
    <source>
        <dbReference type="Ensembl" id="ENSAPEP00000027503.1"/>
    </source>
</evidence>
<comment type="subcellular location">
    <subcellularLocation>
        <location evidence="1">Endoplasmic reticulum membrane</location>
        <topology evidence="1">Multi-pass membrane protein</topology>
    </subcellularLocation>
    <subcellularLocation>
        <location evidence="12 13">Nucleus</location>
    </subcellularLocation>
</comment>
<dbReference type="AlphaFoldDB" id="A0A3P8TWQ1"/>
<evidence type="ECO:0000256" key="5">
    <source>
        <dbReference type="ARBA" id="ARBA00022679"/>
    </source>
</evidence>
<dbReference type="FunFam" id="1.10.10.60:FF:000020">
    <property type="entry name" value="Ceramide synthase 5"/>
    <property type="match status" value="1"/>
</dbReference>
<dbReference type="GO" id="GO:0003677">
    <property type="term" value="F:DNA binding"/>
    <property type="evidence" value="ECO:0007669"/>
    <property type="project" value="UniProtKB-UniRule"/>
</dbReference>
<keyword evidence="4" id="KW-0444">Lipid biosynthesis</keyword>
<reference evidence="17 18" key="1">
    <citation type="submission" date="2018-03" db="EMBL/GenBank/DDBJ databases">
        <title>Finding Nemo's genes: A chromosome-scale reference assembly of the genome of the orange clownfish Amphiprion percula.</title>
        <authorList>
            <person name="Lehmann R."/>
        </authorList>
    </citation>
    <scope>NUCLEOTIDE SEQUENCE</scope>
</reference>
<feature type="DNA-binding region" description="Homeobox" evidence="12">
    <location>
        <begin position="85"/>
        <end position="128"/>
    </location>
</feature>
<dbReference type="STRING" id="161767.ENSAPEP00000027503"/>
<feature type="region of interest" description="Disordered" evidence="14">
    <location>
        <begin position="349"/>
        <end position="398"/>
    </location>
</feature>
<keyword evidence="7" id="KW-0256">Endoplasmic reticulum</keyword>
<dbReference type="SUPFAM" id="SSF46689">
    <property type="entry name" value="Homeodomain-like"/>
    <property type="match status" value="1"/>
</dbReference>
<evidence type="ECO:0000256" key="10">
    <source>
        <dbReference type="ARBA" id="ARBA00023136"/>
    </source>
</evidence>
<feature type="compositionally biased region" description="Low complexity" evidence="14">
    <location>
        <begin position="376"/>
        <end position="387"/>
    </location>
</feature>
<evidence type="ECO:0000256" key="7">
    <source>
        <dbReference type="ARBA" id="ARBA00022824"/>
    </source>
</evidence>
<evidence type="ECO:0000256" key="12">
    <source>
        <dbReference type="PROSITE-ProRule" id="PRU00108"/>
    </source>
</evidence>
<feature type="transmembrane region" description="Helical" evidence="15">
    <location>
        <begin position="316"/>
        <end position="335"/>
    </location>
</feature>
<dbReference type="GO" id="GO:0005789">
    <property type="term" value="C:endoplasmic reticulum membrane"/>
    <property type="evidence" value="ECO:0007669"/>
    <property type="project" value="UniProtKB-SubCell"/>
</dbReference>
<evidence type="ECO:0000256" key="6">
    <source>
        <dbReference type="ARBA" id="ARBA00022692"/>
    </source>
</evidence>
<feature type="domain" description="Homeobox" evidence="16">
    <location>
        <begin position="83"/>
        <end position="127"/>
    </location>
</feature>
<dbReference type="Proteomes" id="UP000265080">
    <property type="component" value="Chromosome 12"/>
</dbReference>
<dbReference type="InterPro" id="IPR016439">
    <property type="entry name" value="Lag1/Lac1-like"/>
</dbReference>
<evidence type="ECO:0000256" key="1">
    <source>
        <dbReference type="ARBA" id="ARBA00004477"/>
    </source>
</evidence>
<dbReference type="OMA" id="FHEPWAY"/>
<evidence type="ECO:0000256" key="15">
    <source>
        <dbReference type="SAM" id="Phobius"/>
    </source>
</evidence>